<dbReference type="InterPro" id="IPR027628">
    <property type="entry name" value="DotA_TraY"/>
</dbReference>
<gene>
    <name evidence="4" type="ORF">UE95_012750</name>
</gene>
<feature type="transmembrane region" description="Helical" evidence="2">
    <location>
        <begin position="482"/>
        <end position="508"/>
    </location>
</feature>
<accession>A0ABD4UCW0</accession>
<evidence type="ECO:0000313" key="5">
    <source>
        <dbReference type="Proteomes" id="UP000191686"/>
    </source>
</evidence>
<feature type="signal peptide" evidence="3">
    <location>
        <begin position="1"/>
        <end position="25"/>
    </location>
</feature>
<keyword evidence="3" id="KW-0732">Signal</keyword>
<feature type="transmembrane region" description="Helical" evidence="2">
    <location>
        <begin position="457"/>
        <end position="476"/>
    </location>
</feature>
<dbReference type="AlphaFoldDB" id="A0ABD4UCW0"/>
<feature type="transmembrane region" description="Helical" evidence="2">
    <location>
        <begin position="66"/>
        <end position="87"/>
    </location>
</feature>
<reference evidence="4 5" key="1">
    <citation type="journal article" date="2017" name="Front. Microbiol.">
        <title>Genomics reveals a unique clone of Burkholderia cenocepacia harbouring an actively excising novel genomic island.</title>
        <authorList>
            <person name="Patil P."/>
            <person name="Mali S."/>
            <person name="Midha S."/>
            <person name="Gautam V."/>
            <person name="Dash L."/>
            <person name="Kumar S."/>
            <person name="Shastri J."/>
            <person name="Singhal L."/>
            <person name="Patil P.B."/>
        </authorList>
    </citation>
    <scope>NUCLEOTIDE SEQUENCE [LARGE SCALE GENOMIC DNA]</scope>
    <source>
        <strain evidence="4 5">BC-19</strain>
    </source>
</reference>
<dbReference type="EMBL" id="JYMX02000008">
    <property type="protein sequence ID" value="MCW3712158.1"/>
    <property type="molecule type" value="Genomic_DNA"/>
</dbReference>
<keyword evidence="2" id="KW-1133">Transmembrane helix</keyword>
<protein>
    <submittedName>
        <fullName evidence="4">DotA/TraY family protein</fullName>
    </submittedName>
</protein>
<proteinExistence type="predicted"/>
<name>A0ABD4UCW0_9BURK</name>
<feature type="transmembrane region" description="Helical" evidence="2">
    <location>
        <begin position="515"/>
        <end position="538"/>
    </location>
</feature>
<evidence type="ECO:0000313" key="4">
    <source>
        <dbReference type="EMBL" id="MCW3712158.1"/>
    </source>
</evidence>
<feature type="transmembrane region" description="Helical" evidence="2">
    <location>
        <begin position="569"/>
        <end position="598"/>
    </location>
</feature>
<dbReference type="Proteomes" id="UP000191686">
    <property type="component" value="Unassembled WGS sequence"/>
</dbReference>
<reference evidence="4 5" key="2">
    <citation type="journal article" date="2017" name="Front. Microbiol.">
        <title>Genomics Reveals a Unique Clone of Burkholderia cenocepacia Harboring an Actively Excising Novel Genomic Island.</title>
        <authorList>
            <person name="Patil P.P."/>
            <person name="Mali S."/>
            <person name="Midha S."/>
            <person name="Gautam V."/>
            <person name="Dash L."/>
            <person name="Kumar S."/>
            <person name="Shastri J."/>
            <person name="Singhal L."/>
            <person name="Patil P.B."/>
        </authorList>
    </citation>
    <scope>NUCLEOTIDE SEQUENCE [LARGE SCALE GENOMIC DNA]</scope>
    <source>
        <strain evidence="4 5">BC-19</strain>
    </source>
</reference>
<feature type="chain" id="PRO_5044859530" evidence="3">
    <location>
        <begin position="26"/>
        <end position="894"/>
    </location>
</feature>
<evidence type="ECO:0000256" key="2">
    <source>
        <dbReference type="SAM" id="Phobius"/>
    </source>
</evidence>
<dbReference type="NCBIfam" id="TIGR04346">
    <property type="entry name" value="DotA_TraY"/>
    <property type="match status" value="1"/>
</dbReference>
<sequence>MIKIKNTRAITFLFSTLLLFNQAFALGFTPVAGDVVKQITDAIFGALDGMNVDAFSGMMGEWNSSVLMIGGMLAAYLIFTGTLSSAHSADFFGKVMDPMWLPIRYPIFTASILPMVKGYCLMQVIVYWFLMQGIGLADNLWLAYLKDSNLQQTSSAGIIRPVSKELAYKMFESLTCMEVISHVYDDAPVLDQLKQSSFGTTKVKGVTSTTYYMGDKNEINGMSKGICGTFTLSDTDTPALQTSNNPINFMKNFSDAAQRAANIHAKHEVELVKMISALEPLAQKAAQLQYVSPDQIEKIATTYDEDMRMAAASEVAKMDTFKDLNENAGKSGFGLAGAFFVPLAFMNDMIQRSVSDVPTASGPADMSNKLMRDKWVSVHSKLQDTLAAADRVASVRIGFGTDDQAGANNSWSSTIWKTISSGMDLTKIVDKIFSDTASFVLVDGENPVMALIRMGKWLLAIAGTAWAGLTALLVTVGNAPGIGGAICVAIMMFVTPIMVTGFLLAYVLPLIPFMIWIGSLMALLNMIIQSLVVSPLWAVMHLYHGGSGIAGTATQGYKLALSLVVRPPLMVFGFVASLVVIQVLGGVLNQVFAGVFLLTQVDSGLFIKIFGCLVAAPLMYGTMMYTIIKKGFDITHQMPDDVLNWFGGGGPMLGKHAEDVGGDRSHTVVAAGAVSRTTGQSAESMLNKRFNGNNNDVGGNGKPSDRERSGDVRSAAMSALKSQYGRSGESGSIQDMQNKKNEADLATQQNELGDQLGNIENSLGGVDSPENQSFLNDFEKRQQENPDMPVMEAANSSYKKALNHKFGRGSGVLLGAISGGSMNGDKFNQTFQSYQDASNRLSDAGFKPREIKDKIYGANVAAKTDFKNSQDSVENGGDKNLDFFVQDRLSSLRE</sequence>
<feature type="region of interest" description="Disordered" evidence="1">
    <location>
        <begin position="676"/>
        <end position="713"/>
    </location>
</feature>
<keyword evidence="2" id="KW-0812">Transmembrane</keyword>
<organism evidence="4 5">
    <name type="scientific">Burkholderia cenocepacia</name>
    <dbReference type="NCBI Taxonomy" id="95486"/>
    <lineage>
        <taxon>Bacteria</taxon>
        <taxon>Pseudomonadati</taxon>
        <taxon>Pseudomonadota</taxon>
        <taxon>Betaproteobacteria</taxon>
        <taxon>Burkholderiales</taxon>
        <taxon>Burkholderiaceae</taxon>
        <taxon>Burkholderia</taxon>
        <taxon>Burkholderia cepacia complex</taxon>
    </lineage>
</organism>
<comment type="caution">
    <text evidence="4">The sequence shown here is derived from an EMBL/GenBank/DDBJ whole genome shotgun (WGS) entry which is preliminary data.</text>
</comment>
<evidence type="ECO:0000256" key="1">
    <source>
        <dbReference type="SAM" id="MobiDB-lite"/>
    </source>
</evidence>
<feature type="transmembrane region" description="Helical" evidence="2">
    <location>
        <begin position="605"/>
        <end position="628"/>
    </location>
</feature>
<evidence type="ECO:0000256" key="3">
    <source>
        <dbReference type="SAM" id="SignalP"/>
    </source>
</evidence>
<dbReference type="RefSeq" id="WP_080323377.1">
    <property type="nucleotide sequence ID" value="NZ_JYMX02000008.1"/>
</dbReference>
<keyword evidence="2" id="KW-0472">Membrane</keyword>
<feature type="transmembrane region" description="Helical" evidence="2">
    <location>
        <begin position="107"/>
        <end position="130"/>
    </location>
</feature>